<proteinExistence type="predicted"/>
<dbReference type="Proteomes" id="UP001597260">
    <property type="component" value="Unassembled WGS sequence"/>
</dbReference>
<protein>
    <submittedName>
        <fullName evidence="1">Uncharacterized protein</fullName>
    </submittedName>
</protein>
<dbReference type="EMBL" id="JBHTMP010000012">
    <property type="protein sequence ID" value="MFD1321451.1"/>
    <property type="molecule type" value="Genomic_DNA"/>
</dbReference>
<accession>A0ABW3YAT1</accession>
<comment type="caution">
    <text evidence="1">The sequence shown here is derived from an EMBL/GenBank/DDBJ whole genome shotgun (WGS) entry which is preliminary data.</text>
</comment>
<sequence>MAIYFSFDLDGLASHSLYLDRLENTIGMRQVSRRIAEFREAISPRVPRAFPH</sequence>
<name>A0ABW3YAT1_9ACTN</name>
<reference evidence="2" key="1">
    <citation type="journal article" date="2019" name="Int. J. Syst. Evol. Microbiol.">
        <title>The Global Catalogue of Microorganisms (GCM) 10K type strain sequencing project: providing services to taxonomists for standard genome sequencing and annotation.</title>
        <authorList>
            <consortium name="The Broad Institute Genomics Platform"/>
            <consortium name="The Broad Institute Genome Sequencing Center for Infectious Disease"/>
            <person name="Wu L."/>
            <person name="Ma J."/>
        </authorList>
    </citation>
    <scope>NUCLEOTIDE SEQUENCE [LARGE SCALE GENOMIC DNA]</scope>
    <source>
        <strain evidence="2">JCM 31037</strain>
    </source>
</reference>
<keyword evidence="2" id="KW-1185">Reference proteome</keyword>
<evidence type="ECO:0000313" key="2">
    <source>
        <dbReference type="Proteomes" id="UP001597260"/>
    </source>
</evidence>
<evidence type="ECO:0000313" key="1">
    <source>
        <dbReference type="EMBL" id="MFD1321451.1"/>
    </source>
</evidence>
<organism evidence="1 2">
    <name type="scientific">Micromonospora sonneratiae</name>
    <dbReference type="NCBI Taxonomy" id="1184706"/>
    <lineage>
        <taxon>Bacteria</taxon>
        <taxon>Bacillati</taxon>
        <taxon>Actinomycetota</taxon>
        <taxon>Actinomycetes</taxon>
        <taxon>Micromonosporales</taxon>
        <taxon>Micromonosporaceae</taxon>
        <taxon>Micromonospora</taxon>
    </lineage>
</organism>
<gene>
    <name evidence="1" type="ORF">ACFQ4H_10165</name>
</gene>
<dbReference type="RefSeq" id="WP_377569535.1">
    <property type="nucleotide sequence ID" value="NZ_JBHTMP010000012.1"/>
</dbReference>